<reference evidence="1 2" key="1">
    <citation type="submission" date="2024-01" db="EMBL/GenBank/DDBJ databases">
        <title>A draft genome for a cacao thread blight-causing isolate of Paramarasmius palmivorus.</title>
        <authorList>
            <person name="Baruah I.K."/>
            <person name="Bukari Y."/>
            <person name="Amoako-Attah I."/>
            <person name="Meinhardt L.W."/>
            <person name="Bailey B.A."/>
            <person name="Cohen S.P."/>
        </authorList>
    </citation>
    <scope>NUCLEOTIDE SEQUENCE [LARGE SCALE GENOMIC DNA]</scope>
    <source>
        <strain evidence="1 2">GH-12</strain>
    </source>
</reference>
<dbReference type="AlphaFoldDB" id="A0AAW0BVE0"/>
<organism evidence="1 2">
    <name type="scientific">Paramarasmius palmivorus</name>
    <dbReference type="NCBI Taxonomy" id="297713"/>
    <lineage>
        <taxon>Eukaryota</taxon>
        <taxon>Fungi</taxon>
        <taxon>Dikarya</taxon>
        <taxon>Basidiomycota</taxon>
        <taxon>Agaricomycotina</taxon>
        <taxon>Agaricomycetes</taxon>
        <taxon>Agaricomycetidae</taxon>
        <taxon>Agaricales</taxon>
        <taxon>Marasmiineae</taxon>
        <taxon>Marasmiaceae</taxon>
        <taxon>Paramarasmius</taxon>
    </lineage>
</organism>
<evidence type="ECO:0000313" key="2">
    <source>
        <dbReference type="Proteomes" id="UP001383192"/>
    </source>
</evidence>
<protein>
    <submittedName>
        <fullName evidence="1">Uncharacterized protein</fullName>
    </submittedName>
</protein>
<accession>A0AAW0BVE0</accession>
<gene>
    <name evidence="1" type="ORF">VNI00_013874</name>
</gene>
<evidence type="ECO:0000313" key="1">
    <source>
        <dbReference type="EMBL" id="KAK7030928.1"/>
    </source>
</evidence>
<name>A0AAW0BVE0_9AGAR</name>
<sequence length="69" mass="8093">MDCLTEGLGKHMVTEGQINVQLGEESAQAKGNLFRDHFLNLQQRALLEPRLLIEYEERAWKRFDKVYNT</sequence>
<proteinExistence type="predicted"/>
<comment type="caution">
    <text evidence="1">The sequence shown here is derived from an EMBL/GenBank/DDBJ whole genome shotgun (WGS) entry which is preliminary data.</text>
</comment>
<keyword evidence="2" id="KW-1185">Reference proteome</keyword>
<dbReference type="EMBL" id="JAYKXP010000073">
    <property type="protein sequence ID" value="KAK7030928.1"/>
    <property type="molecule type" value="Genomic_DNA"/>
</dbReference>
<dbReference type="Proteomes" id="UP001383192">
    <property type="component" value="Unassembled WGS sequence"/>
</dbReference>